<keyword evidence="2" id="KW-1133">Transmembrane helix</keyword>
<feature type="transmembrane region" description="Helical" evidence="2">
    <location>
        <begin position="352"/>
        <end position="374"/>
    </location>
</feature>
<feature type="region of interest" description="Disordered" evidence="1">
    <location>
        <begin position="34"/>
        <end position="100"/>
    </location>
</feature>
<sequence length="461" mass="50949">MPVSPVACPGCKTRVTIPTPPSEDEVAAALLLDSPISEDTPSASEVNTSEPDCYDSDPLSKTERKNTLLKQFEDPPQAKIPVGGQLHAPPSKPKVSPVKSNDPPGWFRHLHWLLIAALIPLAFSLLRKPSEADEPIPRLLRTLENSNPEVEHRITAALESSNDPEAAFERIFEILPQHKFDGAFLPRNSKLHWLFAGLSATVFLIFIYSLSLFGTADPKRLLWIGLFTGTVGVLMLFLFQYIADATYGVTLIGRSVLIIFFYIVKFIGFSYRAATDPDNGFLLSFVGFTLGVGFCEEVCKAVPLLFKHSQQESQSWRNAFLWGMASGAGFGISEAVVYAGGQYNGISSSGIYLVRFISCVALHALWTGSAAITIQQKPDWVNTDGWFEYGASLFRILAIPIVLHGLYDTFLKKDMNALALLTALASFGYLAFQLSRLQGEDDRNRTDAMLRDYQRKKKAMA</sequence>
<feature type="transmembrane region" description="Helical" evidence="2">
    <location>
        <begin position="255"/>
        <end position="274"/>
    </location>
</feature>
<accession>A0A8E6B823</accession>
<feature type="transmembrane region" description="Helical" evidence="2">
    <location>
        <begin position="415"/>
        <end position="435"/>
    </location>
</feature>
<keyword evidence="2" id="KW-0472">Membrane</keyword>
<keyword evidence="3" id="KW-0482">Metalloprotease</keyword>
<dbReference type="Pfam" id="PF13367">
    <property type="entry name" value="PrsW-protease"/>
    <property type="match status" value="1"/>
</dbReference>
<reference evidence="3" key="1">
    <citation type="submission" date="2021-05" db="EMBL/GenBank/DDBJ databases">
        <title>Complete genome sequence of the cellulolytic planctomycete Telmatocola sphagniphila SP2T and characterization of the first cellulase from planctomycetes.</title>
        <authorList>
            <person name="Rakitin A.L."/>
            <person name="Beletsky A.V."/>
            <person name="Naumoff D.G."/>
            <person name="Kulichevskaya I.S."/>
            <person name="Mardanov A.V."/>
            <person name="Ravin N.V."/>
            <person name="Dedysh S.N."/>
        </authorList>
    </citation>
    <scope>NUCLEOTIDE SEQUENCE</scope>
    <source>
        <strain evidence="3">SP2T</strain>
    </source>
</reference>
<dbReference type="PANTHER" id="PTHR36844">
    <property type="entry name" value="PROTEASE PRSW"/>
    <property type="match status" value="1"/>
</dbReference>
<gene>
    <name evidence="3" type="ORF">KIH39_08015</name>
</gene>
<feature type="transmembrane region" description="Helical" evidence="2">
    <location>
        <begin position="386"/>
        <end position="403"/>
    </location>
</feature>
<dbReference type="InterPro" id="IPR026898">
    <property type="entry name" value="PrsW"/>
</dbReference>
<evidence type="ECO:0000313" key="3">
    <source>
        <dbReference type="EMBL" id="QVL33840.1"/>
    </source>
</evidence>
<proteinExistence type="predicted"/>
<keyword evidence="2" id="KW-0812">Transmembrane</keyword>
<feature type="compositionally biased region" description="Polar residues" evidence="1">
    <location>
        <begin position="37"/>
        <end position="50"/>
    </location>
</feature>
<evidence type="ECO:0000313" key="4">
    <source>
        <dbReference type="Proteomes" id="UP000676194"/>
    </source>
</evidence>
<dbReference type="GO" id="GO:0008237">
    <property type="term" value="F:metallopeptidase activity"/>
    <property type="evidence" value="ECO:0007669"/>
    <property type="project" value="UniProtKB-KW"/>
</dbReference>
<dbReference type="AlphaFoldDB" id="A0A8E6B823"/>
<keyword evidence="3" id="KW-0378">Hydrolase</keyword>
<dbReference type="RefSeq" id="WP_213498821.1">
    <property type="nucleotide sequence ID" value="NZ_CP074694.1"/>
</dbReference>
<organism evidence="3 4">
    <name type="scientific">Telmatocola sphagniphila</name>
    <dbReference type="NCBI Taxonomy" id="1123043"/>
    <lineage>
        <taxon>Bacteria</taxon>
        <taxon>Pseudomonadati</taxon>
        <taxon>Planctomycetota</taxon>
        <taxon>Planctomycetia</taxon>
        <taxon>Gemmatales</taxon>
        <taxon>Gemmataceae</taxon>
    </lineage>
</organism>
<feature type="transmembrane region" description="Helical" evidence="2">
    <location>
        <begin position="319"/>
        <end position="340"/>
    </location>
</feature>
<dbReference type="Proteomes" id="UP000676194">
    <property type="component" value="Chromosome"/>
</dbReference>
<dbReference type="EMBL" id="CP074694">
    <property type="protein sequence ID" value="QVL33840.1"/>
    <property type="molecule type" value="Genomic_DNA"/>
</dbReference>
<dbReference type="PANTHER" id="PTHR36844:SF1">
    <property type="entry name" value="PROTEASE PRSW"/>
    <property type="match status" value="1"/>
</dbReference>
<feature type="transmembrane region" description="Helical" evidence="2">
    <location>
        <begin position="221"/>
        <end position="243"/>
    </location>
</feature>
<name>A0A8E6B823_9BACT</name>
<evidence type="ECO:0000256" key="2">
    <source>
        <dbReference type="SAM" id="Phobius"/>
    </source>
</evidence>
<keyword evidence="4" id="KW-1185">Reference proteome</keyword>
<feature type="transmembrane region" description="Helical" evidence="2">
    <location>
        <begin position="193"/>
        <end position="215"/>
    </location>
</feature>
<protein>
    <submittedName>
        <fullName evidence="3">PrsW family intramembrane metalloprotease</fullName>
    </submittedName>
</protein>
<keyword evidence="3" id="KW-0645">Protease</keyword>
<dbReference type="KEGG" id="tsph:KIH39_08015"/>
<evidence type="ECO:0000256" key="1">
    <source>
        <dbReference type="SAM" id="MobiDB-lite"/>
    </source>
</evidence>